<dbReference type="Proteomes" id="UP001549691">
    <property type="component" value="Unassembled WGS sequence"/>
</dbReference>
<gene>
    <name evidence="1" type="ORF">ABXR19_15810</name>
</gene>
<accession>A0ABV2TP10</accession>
<sequence>MIYKRCSAQTLGESNRWNSPSQTPHKTHIPLRAAPASGNYLLQHQSQHHFFAPNCSLFAFPVVIILQSAKWSISAIWLVRTHIFARELTMKQSLLIAALIALAVSACGKKEEAAVAVEASAPAVEASAVVEASAPAADMSAPVEASAPAADASAAK</sequence>
<reference evidence="1 2" key="1">
    <citation type="submission" date="2024-07" db="EMBL/GenBank/DDBJ databases">
        <title>Uliginosibacterium flavum JJ3220;KACC:17644.</title>
        <authorList>
            <person name="Kim M.K."/>
        </authorList>
    </citation>
    <scope>NUCLEOTIDE SEQUENCE [LARGE SCALE GENOMIC DNA]</scope>
    <source>
        <strain evidence="1 2">KACC:17644</strain>
    </source>
</reference>
<evidence type="ECO:0000313" key="2">
    <source>
        <dbReference type="Proteomes" id="UP001549691"/>
    </source>
</evidence>
<keyword evidence="2" id="KW-1185">Reference proteome</keyword>
<protein>
    <submittedName>
        <fullName evidence="1">Uncharacterized protein</fullName>
    </submittedName>
</protein>
<dbReference type="RefSeq" id="WP_354602115.1">
    <property type="nucleotide sequence ID" value="NZ_JBEWZI010000020.1"/>
</dbReference>
<dbReference type="EMBL" id="JBEWZI010000020">
    <property type="protein sequence ID" value="MET7015656.1"/>
    <property type="molecule type" value="Genomic_DNA"/>
</dbReference>
<organism evidence="1 2">
    <name type="scientific">Uliginosibacterium flavum</name>
    <dbReference type="NCBI Taxonomy" id="1396831"/>
    <lineage>
        <taxon>Bacteria</taxon>
        <taxon>Pseudomonadati</taxon>
        <taxon>Pseudomonadota</taxon>
        <taxon>Betaproteobacteria</taxon>
        <taxon>Rhodocyclales</taxon>
        <taxon>Zoogloeaceae</taxon>
        <taxon>Uliginosibacterium</taxon>
    </lineage>
</organism>
<evidence type="ECO:0000313" key="1">
    <source>
        <dbReference type="EMBL" id="MET7015656.1"/>
    </source>
</evidence>
<name>A0ABV2TP10_9RHOO</name>
<proteinExistence type="predicted"/>
<comment type="caution">
    <text evidence="1">The sequence shown here is derived from an EMBL/GenBank/DDBJ whole genome shotgun (WGS) entry which is preliminary data.</text>
</comment>